<keyword evidence="8 12" id="KW-0862">Zinc</keyword>
<evidence type="ECO:0000256" key="4">
    <source>
        <dbReference type="ARBA" id="ARBA00022695"/>
    </source>
</evidence>
<dbReference type="InterPro" id="IPR002694">
    <property type="entry name" value="Znf_CHC2"/>
</dbReference>
<proteinExistence type="inferred from homology"/>
<dbReference type="PANTHER" id="PTHR30313">
    <property type="entry name" value="DNA PRIMASE"/>
    <property type="match status" value="1"/>
</dbReference>
<protein>
    <recommendedName>
        <fullName evidence="12">DNA primase</fullName>
        <ecNumber evidence="12">2.7.7.101</ecNumber>
    </recommendedName>
</protein>
<dbReference type="SMART" id="SM00493">
    <property type="entry name" value="TOPRIM"/>
    <property type="match status" value="1"/>
</dbReference>
<evidence type="ECO:0000256" key="13">
    <source>
        <dbReference type="SAM" id="MobiDB-lite"/>
    </source>
</evidence>
<evidence type="ECO:0000256" key="1">
    <source>
        <dbReference type="ARBA" id="ARBA00022478"/>
    </source>
</evidence>
<dbReference type="InterPro" id="IPR050219">
    <property type="entry name" value="DnaG_primase"/>
</dbReference>
<organism evidence="15 16">
    <name type="scientific">Haloferula sargassicola</name>
    <dbReference type="NCBI Taxonomy" id="490096"/>
    <lineage>
        <taxon>Bacteria</taxon>
        <taxon>Pseudomonadati</taxon>
        <taxon>Verrucomicrobiota</taxon>
        <taxon>Verrucomicrobiia</taxon>
        <taxon>Verrucomicrobiales</taxon>
        <taxon>Verrucomicrobiaceae</taxon>
        <taxon>Haloferula</taxon>
    </lineage>
</organism>
<comment type="caution">
    <text evidence="15">The sequence shown here is derived from an EMBL/GenBank/DDBJ whole genome shotgun (WGS) entry which is preliminary data.</text>
</comment>
<feature type="zinc finger region" description="CHC2-type" evidence="12">
    <location>
        <begin position="39"/>
        <end position="63"/>
    </location>
</feature>
<feature type="region of interest" description="Disordered" evidence="13">
    <location>
        <begin position="437"/>
        <end position="456"/>
    </location>
</feature>
<evidence type="ECO:0000256" key="12">
    <source>
        <dbReference type="HAMAP-Rule" id="MF_00974"/>
    </source>
</evidence>
<keyword evidence="11 12" id="KW-0804">Transcription</keyword>
<evidence type="ECO:0000256" key="2">
    <source>
        <dbReference type="ARBA" id="ARBA00022515"/>
    </source>
</evidence>
<comment type="subunit">
    <text evidence="12">Monomer. Interacts with DnaB.</text>
</comment>
<keyword evidence="16" id="KW-1185">Reference proteome</keyword>
<evidence type="ECO:0000313" key="15">
    <source>
        <dbReference type="EMBL" id="GAA5481572.1"/>
    </source>
</evidence>
<dbReference type="NCBIfam" id="TIGR01391">
    <property type="entry name" value="dnaG"/>
    <property type="match status" value="1"/>
</dbReference>
<keyword evidence="3 12" id="KW-0808">Transferase</keyword>
<dbReference type="InterPro" id="IPR006295">
    <property type="entry name" value="DNA_primase_DnaG"/>
</dbReference>
<keyword evidence="6 12" id="KW-0479">Metal-binding</keyword>
<comment type="similarity">
    <text evidence="12">Belongs to the DnaG primase family.</text>
</comment>
<evidence type="ECO:0000259" key="14">
    <source>
        <dbReference type="PROSITE" id="PS50880"/>
    </source>
</evidence>
<dbReference type="Pfam" id="PF13155">
    <property type="entry name" value="Toprim_2"/>
    <property type="match status" value="1"/>
</dbReference>
<dbReference type="Gene3D" id="3.90.580.10">
    <property type="entry name" value="Zinc finger, CHC2-type domain"/>
    <property type="match status" value="1"/>
</dbReference>
<dbReference type="PROSITE" id="PS50880">
    <property type="entry name" value="TOPRIM"/>
    <property type="match status" value="1"/>
</dbReference>
<dbReference type="RefSeq" id="WP_353565722.1">
    <property type="nucleotide sequence ID" value="NZ_BAABRI010000003.1"/>
</dbReference>
<dbReference type="InterPro" id="IPR030846">
    <property type="entry name" value="DnaG_bac"/>
</dbReference>
<evidence type="ECO:0000256" key="7">
    <source>
        <dbReference type="ARBA" id="ARBA00022771"/>
    </source>
</evidence>
<dbReference type="Pfam" id="PF08275">
    <property type="entry name" value="DNAG_N"/>
    <property type="match status" value="1"/>
</dbReference>
<dbReference type="HAMAP" id="MF_00974">
    <property type="entry name" value="DNA_primase_DnaG"/>
    <property type="match status" value="1"/>
</dbReference>
<keyword evidence="4 12" id="KW-0548">Nucleotidyltransferase</keyword>
<dbReference type="EMBL" id="BAABRI010000003">
    <property type="protein sequence ID" value="GAA5481572.1"/>
    <property type="molecule type" value="Genomic_DNA"/>
</dbReference>
<evidence type="ECO:0000256" key="5">
    <source>
        <dbReference type="ARBA" id="ARBA00022705"/>
    </source>
</evidence>
<feature type="domain" description="Toprim" evidence="14">
    <location>
        <begin position="260"/>
        <end position="341"/>
    </location>
</feature>
<keyword evidence="10 12" id="KW-0238">DNA-binding</keyword>
<feature type="region of interest" description="Disordered" evidence="13">
    <location>
        <begin position="600"/>
        <end position="633"/>
    </location>
</feature>
<evidence type="ECO:0000256" key="6">
    <source>
        <dbReference type="ARBA" id="ARBA00022723"/>
    </source>
</evidence>
<dbReference type="Gene3D" id="3.40.1360.10">
    <property type="match status" value="1"/>
</dbReference>
<dbReference type="InterPro" id="IPR036977">
    <property type="entry name" value="DNA_primase_Znf_CHC2"/>
</dbReference>
<evidence type="ECO:0000256" key="9">
    <source>
        <dbReference type="ARBA" id="ARBA00022842"/>
    </source>
</evidence>
<reference evidence="15 16" key="1">
    <citation type="submission" date="2024-02" db="EMBL/GenBank/DDBJ databases">
        <title>Haloferula sargassicola NBRC 104335.</title>
        <authorList>
            <person name="Ichikawa N."/>
            <person name="Katano-Makiyama Y."/>
            <person name="Hidaka K."/>
        </authorList>
    </citation>
    <scope>NUCLEOTIDE SEQUENCE [LARGE SCALE GENOMIC DNA]</scope>
    <source>
        <strain evidence="15 16">NBRC 104335</strain>
    </source>
</reference>
<dbReference type="EC" id="2.7.7.101" evidence="12"/>
<dbReference type="Proteomes" id="UP001476282">
    <property type="component" value="Unassembled WGS sequence"/>
</dbReference>
<keyword evidence="5 12" id="KW-0235">DNA replication</keyword>
<comment type="cofactor">
    <cofactor evidence="12">
        <name>Zn(2+)</name>
        <dbReference type="ChEBI" id="CHEBI:29105"/>
    </cofactor>
    <text evidence="12">Binds 1 zinc ion per monomer.</text>
</comment>
<dbReference type="CDD" id="cd03364">
    <property type="entry name" value="TOPRIM_DnaG_primases"/>
    <property type="match status" value="1"/>
</dbReference>
<evidence type="ECO:0000256" key="8">
    <source>
        <dbReference type="ARBA" id="ARBA00022833"/>
    </source>
</evidence>
<keyword evidence="7 12" id="KW-0863">Zinc-finger</keyword>
<comment type="domain">
    <text evidence="12">Contains an N-terminal zinc-binding domain, a central core domain that contains the primase activity, and a C-terminal DnaB-binding domain.</text>
</comment>
<evidence type="ECO:0000256" key="10">
    <source>
        <dbReference type="ARBA" id="ARBA00023125"/>
    </source>
</evidence>
<evidence type="ECO:0000256" key="3">
    <source>
        <dbReference type="ARBA" id="ARBA00022679"/>
    </source>
</evidence>
<evidence type="ECO:0000313" key="16">
    <source>
        <dbReference type="Proteomes" id="UP001476282"/>
    </source>
</evidence>
<dbReference type="SUPFAM" id="SSF56731">
    <property type="entry name" value="DNA primase core"/>
    <property type="match status" value="1"/>
</dbReference>
<dbReference type="Gene3D" id="3.90.980.10">
    <property type="entry name" value="DNA primase, catalytic core, N-terminal domain"/>
    <property type="match status" value="1"/>
</dbReference>
<sequence length="633" mass="70195">MPQISRETVEQILTATDIVDLISSYIPVRRAGTRFQALCPFHNEKTPSFSIDPVKQFFHCFGCKKSGDAISFVREYEGLPFGDAVRKLGERAGIAVVEQALDPKEEADRRRRGALLDLHRKLTAYYHDLLLRAPEAQHARDYLKGRDFTRETAERWKIGWAPPKEMFISWAKNEGLRGRDLAEAGILKKTERGSTYFYFRNRLMFPIANDYGDVIGFSGRQLEENPREGKYVNTPETRLFKKSNVLFGLDKARKGILDEKSVLICEGQIDAIVCQERGIPNAIAPLGTAFPEPHARTLRRYTKTAILCYDSDTAGNKAAESAFKALAGEGLAVKVVAMPKGDDPDSFIRRHGIDAFRGLLEKAGSFIDFKFELAAATTNLGDPIEKARFIEGCADHLAVIKDDVSREALVQHLATRLRIGAPDVQAAVARAKKAARFPQRRSYGDPQAEKPEVVPPAPLDRRIGTLCSLALGSAAVRDWLGEQFETLHELADHLDGVPILQAILTGRPDPESPASVNTFLAGLPEEQQLALRAEPSFSDPLPEDPVAAAELTLADASALALEKEDAEIKAALGAPNLALAEQLALLKRAKEIEELMRGMSGRALTNDRFAPNARRPKRWDPRDSKDFRDKRKP</sequence>
<gene>
    <name evidence="12 15" type="primary">dnaG</name>
    <name evidence="15" type="ORF">Hsar01_00781</name>
</gene>
<dbReference type="InterPro" id="IPR013264">
    <property type="entry name" value="DNAG_N"/>
</dbReference>
<dbReference type="InterPro" id="IPR034151">
    <property type="entry name" value="TOPRIM_DnaG_bac"/>
</dbReference>
<comment type="function">
    <text evidence="12">RNA polymerase that catalyzes the synthesis of short RNA molecules used as primers for DNA polymerase during DNA replication.</text>
</comment>
<dbReference type="InterPro" id="IPR019475">
    <property type="entry name" value="DNA_primase_DnaB-bd"/>
</dbReference>
<evidence type="ECO:0000256" key="11">
    <source>
        <dbReference type="ARBA" id="ARBA00023163"/>
    </source>
</evidence>
<dbReference type="Pfam" id="PF01807">
    <property type="entry name" value="Zn_ribbon_DnaG"/>
    <property type="match status" value="1"/>
</dbReference>
<keyword evidence="9" id="KW-0460">Magnesium</keyword>
<dbReference type="InterPro" id="IPR037068">
    <property type="entry name" value="DNA_primase_core_N_sf"/>
</dbReference>
<dbReference type="InterPro" id="IPR006171">
    <property type="entry name" value="TOPRIM_dom"/>
</dbReference>
<dbReference type="PANTHER" id="PTHR30313:SF2">
    <property type="entry name" value="DNA PRIMASE"/>
    <property type="match status" value="1"/>
</dbReference>
<name>A0ABP9UJK5_9BACT</name>
<feature type="compositionally biased region" description="Basic and acidic residues" evidence="13">
    <location>
        <begin position="618"/>
        <end position="633"/>
    </location>
</feature>
<dbReference type="SMART" id="SM00400">
    <property type="entry name" value="ZnF_CHCC"/>
    <property type="match status" value="1"/>
</dbReference>
<keyword evidence="2 12" id="KW-0639">Primosome</keyword>
<dbReference type="Pfam" id="PF10410">
    <property type="entry name" value="DnaB_bind"/>
    <property type="match status" value="1"/>
</dbReference>
<keyword evidence="1 12" id="KW-0240">DNA-directed RNA polymerase</keyword>
<accession>A0ABP9UJK5</accession>
<comment type="catalytic activity">
    <reaction evidence="12">
        <text>ssDNA + n NTP = ssDNA/pppN(pN)n-1 hybrid + (n-1) diphosphate.</text>
        <dbReference type="EC" id="2.7.7.101"/>
    </reaction>
</comment>
<dbReference type="SUPFAM" id="SSF57783">
    <property type="entry name" value="Zinc beta-ribbon"/>
    <property type="match status" value="1"/>
</dbReference>